<accession>A0ABX6B4A5</accession>
<gene>
    <name evidence="3" type="ORF">CP972_01520</name>
</gene>
<dbReference type="InterPro" id="IPR001173">
    <property type="entry name" value="Glyco_trans_2-like"/>
</dbReference>
<organism evidence="3 4">
    <name type="scientific">Streptomyces prasinus</name>
    <dbReference type="NCBI Taxonomy" id="67345"/>
    <lineage>
        <taxon>Bacteria</taxon>
        <taxon>Bacillati</taxon>
        <taxon>Actinomycetota</taxon>
        <taxon>Actinomycetes</taxon>
        <taxon>Kitasatosporales</taxon>
        <taxon>Streptomycetaceae</taxon>
        <taxon>Streptomyces</taxon>
    </lineage>
</organism>
<evidence type="ECO:0000256" key="1">
    <source>
        <dbReference type="SAM" id="MobiDB-lite"/>
    </source>
</evidence>
<protein>
    <submittedName>
        <fullName evidence="3">Glycosyltransferase</fullName>
    </submittedName>
</protein>
<keyword evidence="4" id="KW-1185">Reference proteome</keyword>
<dbReference type="EMBL" id="CP023697">
    <property type="protein sequence ID" value="QEV09971.1"/>
    <property type="molecule type" value="Genomic_DNA"/>
</dbReference>
<sequence>MDDPPAEAVDETLPPIAVVVADPDGDGERTVHGLLAQTVRPVSITLVTTGGPTAGDGPTAGEAPTAHRARSPGGAGSSGDTAPPVRVVRCAHEDLGPACVDAVRSARAPYVAVLRGGDEALPHWLWHLSRAARDGGGNGAGPVGLVQCGTLRLREDGLVDGFALPSTSTRAWPSPADLLEGAYAVRRELLDSDGGTASWVAVPMLLVRRRAGATGNPAVALAPGARVAQRTRLVRHGYRLPAAGPRNGSVPRLVSVVVPVRNGAGTLAAQLTALAQQTGAVAYEVLVVDNGSTDATREVAERARAELPGLRIVDASDRAGESRARNRGIAAAHGDFIAFCDADDVADPGWLAAMAKAAKEADLVGGGLETSVLSPGHADEQPLPMDAQTDFLPFARGANSGAWKDVLTSMGGWDERYRGGGEDMDLSWRAQLCGYLVRYAGDARMHYRLRGDLRSLARQKWNYGRSGAQLYAAYRRAGFERRDGRVVVMNWCWLLLHVPDLARSPVLRRRWIRYGARLAGFLAGSARRGVRYL</sequence>
<dbReference type="SUPFAM" id="SSF53448">
    <property type="entry name" value="Nucleotide-diphospho-sugar transferases"/>
    <property type="match status" value="2"/>
</dbReference>
<name>A0ABX6B4A5_9ACTN</name>
<feature type="domain" description="Glycosyltransferase 2-like" evidence="2">
    <location>
        <begin position="255"/>
        <end position="367"/>
    </location>
</feature>
<dbReference type="Proteomes" id="UP000326041">
    <property type="component" value="Chromosome"/>
</dbReference>
<evidence type="ECO:0000259" key="2">
    <source>
        <dbReference type="Pfam" id="PF00535"/>
    </source>
</evidence>
<reference evidence="3 4" key="1">
    <citation type="submission" date="2017-09" db="EMBL/GenBank/DDBJ databases">
        <authorList>
            <person name="Lee N."/>
            <person name="Cho B.-K."/>
        </authorList>
    </citation>
    <scope>NUCLEOTIDE SEQUENCE [LARGE SCALE GENOMIC DNA]</scope>
    <source>
        <strain evidence="3 4">ATCC 13879</strain>
    </source>
</reference>
<feature type="compositionally biased region" description="Low complexity" evidence="1">
    <location>
        <begin position="48"/>
        <end position="66"/>
    </location>
</feature>
<dbReference type="InterPro" id="IPR029044">
    <property type="entry name" value="Nucleotide-diphossugar_trans"/>
</dbReference>
<dbReference type="PANTHER" id="PTHR43685">
    <property type="entry name" value="GLYCOSYLTRANSFERASE"/>
    <property type="match status" value="1"/>
</dbReference>
<feature type="region of interest" description="Disordered" evidence="1">
    <location>
        <begin position="48"/>
        <end position="82"/>
    </location>
</feature>
<evidence type="ECO:0000313" key="4">
    <source>
        <dbReference type="Proteomes" id="UP000326041"/>
    </source>
</evidence>
<proteinExistence type="predicted"/>
<dbReference type="InterPro" id="IPR050834">
    <property type="entry name" value="Glycosyltransf_2"/>
</dbReference>
<evidence type="ECO:0000313" key="3">
    <source>
        <dbReference type="EMBL" id="QEV09971.1"/>
    </source>
</evidence>
<dbReference type="Pfam" id="PF00535">
    <property type="entry name" value="Glycos_transf_2"/>
    <property type="match status" value="1"/>
</dbReference>
<dbReference type="Gene3D" id="3.90.550.10">
    <property type="entry name" value="Spore Coat Polysaccharide Biosynthesis Protein SpsA, Chain A"/>
    <property type="match status" value="1"/>
</dbReference>
<dbReference type="PANTHER" id="PTHR43685:SF2">
    <property type="entry name" value="GLYCOSYLTRANSFERASE 2-LIKE DOMAIN-CONTAINING PROTEIN"/>
    <property type="match status" value="1"/>
</dbReference>